<feature type="domain" description="DUF2268" evidence="1">
    <location>
        <begin position="63"/>
        <end position="252"/>
    </location>
</feature>
<name>A0A429Y1V5_9BACI</name>
<sequence length="267" mass="31974">MGVIRTDLWMDEHFYNPMELCKLASPEVKNHAHYYQYLRKFGMYQPSRRTHDMFSRLKEQKAWEHIGKFYKKYKDMWNAHDVGIYIFPIEPSRQFMSELKGRSGLTFPRKIFLFLSPVEDLKIWESLVVHEYHHAVRMERFKKDPKDYHLLDSLVFEGLAEHAVKKYCGKDYIADWMTLYKRDQLQHYWNRIFKEHLQLEKAHPLHDDLLFGRRGIPKMMGYAIGADLVKGYEGEQPLTVHDSFEISSEKILSDKNIFYRTPEQASG</sequence>
<accession>A0A429Y1V5</accession>
<dbReference type="EMBL" id="QYTV02000003">
    <property type="protein sequence ID" value="RST75222.1"/>
    <property type="molecule type" value="Genomic_DNA"/>
</dbReference>
<dbReference type="Pfam" id="PF10026">
    <property type="entry name" value="DUF2268"/>
    <property type="match status" value="1"/>
</dbReference>
<keyword evidence="3" id="KW-1185">Reference proteome</keyword>
<evidence type="ECO:0000313" key="3">
    <source>
        <dbReference type="Proteomes" id="UP000287156"/>
    </source>
</evidence>
<dbReference type="Proteomes" id="UP000287156">
    <property type="component" value="Unassembled WGS sequence"/>
</dbReference>
<dbReference type="RefSeq" id="WP_126049512.1">
    <property type="nucleotide sequence ID" value="NZ_QYTV02000003.1"/>
</dbReference>
<dbReference type="InterPro" id="IPR018728">
    <property type="entry name" value="DUF2268"/>
</dbReference>
<evidence type="ECO:0000313" key="2">
    <source>
        <dbReference type="EMBL" id="RST75222.1"/>
    </source>
</evidence>
<comment type="caution">
    <text evidence="2">The sequence shown here is derived from an EMBL/GenBank/DDBJ whole genome shotgun (WGS) entry which is preliminary data.</text>
</comment>
<organism evidence="2 3">
    <name type="scientific">Siminovitchia acidinfaciens</name>
    <dbReference type="NCBI Taxonomy" id="2321395"/>
    <lineage>
        <taxon>Bacteria</taxon>
        <taxon>Bacillati</taxon>
        <taxon>Bacillota</taxon>
        <taxon>Bacilli</taxon>
        <taxon>Bacillales</taxon>
        <taxon>Bacillaceae</taxon>
        <taxon>Siminovitchia</taxon>
    </lineage>
</organism>
<gene>
    <name evidence="2" type="ORF">D4T97_008160</name>
</gene>
<proteinExistence type="predicted"/>
<dbReference type="AlphaFoldDB" id="A0A429Y1V5"/>
<evidence type="ECO:0000259" key="1">
    <source>
        <dbReference type="Pfam" id="PF10026"/>
    </source>
</evidence>
<dbReference type="OrthoDB" id="2449457at2"/>
<reference evidence="2" key="1">
    <citation type="submission" date="2018-12" db="EMBL/GenBank/DDBJ databases">
        <authorList>
            <person name="Sun L."/>
            <person name="Chen Z."/>
        </authorList>
    </citation>
    <scope>NUCLEOTIDE SEQUENCE [LARGE SCALE GENOMIC DNA]</scope>
    <source>
        <strain evidence="2">3-2-2</strain>
    </source>
</reference>
<protein>
    <recommendedName>
        <fullName evidence="1">DUF2268 domain-containing protein</fullName>
    </recommendedName>
</protein>